<feature type="compositionally biased region" description="Basic and acidic residues" evidence="1">
    <location>
        <begin position="7"/>
        <end position="20"/>
    </location>
</feature>
<organism evidence="2 3">
    <name type="scientific">Rhinolophus ferrumequinum</name>
    <name type="common">Greater horseshoe bat</name>
    <dbReference type="NCBI Taxonomy" id="59479"/>
    <lineage>
        <taxon>Eukaryota</taxon>
        <taxon>Metazoa</taxon>
        <taxon>Chordata</taxon>
        <taxon>Craniata</taxon>
        <taxon>Vertebrata</taxon>
        <taxon>Euteleostomi</taxon>
        <taxon>Mammalia</taxon>
        <taxon>Eutheria</taxon>
        <taxon>Laurasiatheria</taxon>
        <taxon>Chiroptera</taxon>
        <taxon>Yinpterochiroptera</taxon>
        <taxon>Rhinolophoidea</taxon>
        <taxon>Rhinolophidae</taxon>
        <taxon>Rhinolophinae</taxon>
        <taxon>Rhinolophus</taxon>
    </lineage>
</organism>
<proteinExistence type="predicted"/>
<gene>
    <name evidence="2" type="ORF">mRhiFer1_009971</name>
</gene>
<feature type="compositionally biased region" description="Polar residues" evidence="1">
    <location>
        <begin position="29"/>
        <end position="38"/>
    </location>
</feature>
<dbReference type="AlphaFoldDB" id="A0A7J7YIQ9"/>
<sequence length="185" mass="20284">MAALNTLEERMDLSGEKKENLLGIKENIMKSSTRASSPTKEHSKEKDATKTWSKKDVAGRKPDGGAVLPKGAAALGLPPALQPALAPTLPPIATAPAALRLSESFLAQTGLQDTFPLQIKPLKRDEKERKRGTLLLYPPTPTGRLTRNMTRNTSWRCSPPVENLNVWHSYRKDTPLINPKARCGL</sequence>
<feature type="compositionally biased region" description="Basic and acidic residues" evidence="1">
    <location>
        <begin position="39"/>
        <end position="63"/>
    </location>
</feature>
<evidence type="ECO:0000256" key="1">
    <source>
        <dbReference type="SAM" id="MobiDB-lite"/>
    </source>
</evidence>
<name>A0A7J7YIQ9_RHIFE</name>
<feature type="region of interest" description="Disordered" evidence="1">
    <location>
        <begin position="1"/>
        <end position="65"/>
    </location>
</feature>
<dbReference type="Proteomes" id="UP000585614">
    <property type="component" value="Unassembled WGS sequence"/>
</dbReference>
<evidence type="ECO:0000313" key="3">
    <source>
        <dbReference type="Proteomes" id="UP000585614"/>
    </source>
</evidence>
<dbReference type="EMBL" id="JACAGC010000006">
    <property type="protein sequence ID" value="KAF6361745.1"/>
    <property type="molecule type" value="Genomic_DNA"/>
</dbReference>
<comment type="caution">
    <text evidence="2">The sequence shown here is derived from an EMBL/GenBank/DDBJ whole genome shotgun (WGS) entry which is preliminary data.</text>
</comment>
<evidence type="ECO:0000313" key="2">
    <source>
        <dbReference type="EMBL" id="KAF6361745.1"/>
    </source>
</evidence>
<reference evidence="2 3" key="1">
    <citation type="journal article" date="2020" name="Nature">
        <title>Six reference-quality genomes reveal evolution of bat adaptations.</title>
        <authorList>
            <person name="Jebb D."/>
            <person name="Huang Z."/>
            <person name="Pippel M."/>
            <person name="Hughes G.M."/>
            <person name="Lavrichenko K."/>
            <person name="Devanna P."/>
            <person name="Winkler S."/>
            <person name="Jermiin L.S."/>
            <person name="Skirmuntt E.C."/>
            <person name="Katzourakis A."/>
            <person name="Burkitt-Gray L."/>
            <person name="Ray D.A."/>
            <person name="Sullivan K.A.M."/>
            <person name="Roscito J.G."/>
            <person name="Kirilenko B.M."/>
            <person name="Davalos L.M."/>
            <person name="Corthals A.P."/>
            <person name="Power M.L."/>
            <person name="Jones G."/>
            <person name="Ransome R.D."/>
            <person name="Dechmann D.K.N."/>
            <person name="Locatelli A.G."/>
            <person name="Puechmaille S.J."/>
            <person name="Fedrigo O."/>
            <person name="Jarvis E.D."/>
            <person name="Hiller M."/>
            <person name="Vernes S.C."/>
            <person name="Myers E.W."/>
            <person name="Teeling E.C."/>
        </authorList>
    </citation>
    <scope>NUCLEOTIDE SEQUENCE [LARGE SCALE GENOMIC DNA]</scope>
    <source>
        <strain evidence="2">MRhiFer1</strain>
        <tissue evidence="2">Lung</tissue>
    </source>
</reference>
<accession>A0A7J7YIQ9</accession>
<protein>
    <submittedName>
        <fullName evidence="2">Uncharacterized protein</fullName>
    </submittedName>
</protein>